<gene>
    <name evidence="1" type="ORF">N8T08_000071</name>
</gene>
<sequence length="418" mass="46170">MASSVTLRKKDYYVACITVIPEEFAAFSQVLRVKHTAPRDIDKKDPNQYMFGEIAGHNIVLCTSGTQGPHNAAETATNLRWSFHKIRFALLVGIGGGAPSSTCDIRLGDIVVAAPGRTSNGITHHDFRKQLTDDFIQLEFPPAPAPRLWSAVTEMRAQNVADQSSIAQIISAVVEQVPAFSRPDDIYDQLFESDYEHVAESVDCNRCDKTRLRQRDARNEPGPRVHYGPIASGSQVVKSAIKREDLRARYDVLCIEMEAAGVVRNLPTLVIRGISDYADSHKNDHWKRYAALAASAYAKKLLSRIPASNIIPNSTSSSSGYSAQHVAHGPALANLLDQEARRKNEGQKWRESVVDLLKTLGLKWDRGSRDELAEVLQISDGTSGSVKRNNALRRALMERLAIKDGAVVVPSFLQGLRY</sequence>
<proteinExistence type="predicted"/>
<dbReference type="EMBL" id="JAOPJF010000001">
    <property type="protein sequence ID" value="KAK1150172.1"/>
    <property type="molecule type" value="Genomic_DNA"/>
</dbReference>
<accession>A0ACC3BHW0</accession>
<evidence type="ECO:0000313" key="2">
    <source>
        <dbReference type="Proteomes" id="UP001177260"/>
    </source>
</evidence>
<keyword evidence="2" id="KW-1185">Reference proteome</keyword>
<evidence type="ECO:0000313" key="1">
    <source>
        <dbReference type="EMBL" id="KAK1150172.1"/>
    </source>
</evidence>
<comment type="caution">
    <text evidence="1">The sequence shown here is derived from an EMBL/GenBank/DDBJ whole genome shotgun (WGS) entry which is preliminary data.</text>
</comment>
<dbReference type="Proteomes" id="UP001177260">
    <property type="component" value="Unassembled WGS sequence"/>
</dbReference>
<protein>
    <submittedName>
        <fullName evidence="1">Uncharacterized protein</fullName>
    </submittedName>
</protein>
<reference evidence="1 2" key="1">
    <citation type="journal article" date="2023" name="ACS Omega">
        <title>Identification of the Neoaspergillic Acid Biosynthesis Gene Cluster by Establishing an In Vitro CRISPR-Ribonucleoprotein Genetic System in Aspergillus melleus.</title>
        <authorList>
            <person name="Yuan B."/>
            <person name="Grau M.F."/>
            <person name="Murata R.M."/>
            <person name="Torok T."/>
            <person name="Venkateswaran K."/>
            <person name="Stajich J.E."/>
            <person name="Wang C.C.C."/>
        </authorList>
    </citation>
    <scope>NUCLEOTIDE SEQUENCE [LARGE SCALE GENOMIC DNA]</scope>
    <source>
        <strain evidence="1 2">IMV 1140</strain>
    </source>
</reference>
<organism evidence="1 2">
    <name type="scientific">Aspergillus melleus</name>
    <dbReference type="NCBI Taxonomy" id="138277"/>
    <lineage>
        <taxon>Eukaryota</taxon>
        <taxon>Fungi</taxon>
        <taxon>Dikarya</taxon>
        <taxon>Ascomycota</taxon>
        <taxon>Pezizomycotina</taxon>
        <taxon>Eurotiomycetes</taxon>
        <taxon>Eurotiomycetidae</taxon>
        <taxon>Eurotiales</taxon>
        <taxon>Aspergillaceae</taxon>
        <taxon>Aspergillus</taxon>
        <taxon>Aspergillus subgen. Circumdati</taxon>
    </lineage>
</organism>
<name>A0ACC3BHW0_9EURO</name>